<dbReference type="Proteomes" id="UP000282674">
    <property type="component" value="Unassembled WGS sequence"/>
</dbReference>
<reference evidence="2 3" key="1">
    <citation type="submission" date="2018-10" db="EMBL/GenBank/DDBJ databases">
        <title>Isolation from soil.</title>
        <authorList>
            <person name="Hu J."/>
        </authorList>
    </citation>
    <scope>NUCLEOTIDE SEQUENCE [LARGE SCALE GENOMIC DNA]</scope>
    <source>
        <strain evidence="2 3">NEAU-Ht49</strain>
    </source>
</reference>
<feature type="compositionally biased region" description="Basic residues" evidence="1">
    <location>
        <begin position="28"/>
        <end position="37"/>
    </location>
</feature>
<comment type="caution">
    <text evidence="2">The sequence shown here is derived from an EMBL/GenBank/DDBJ whole genome shotgun (WGS) entry which is preliminary data.</text>
</comment>
<evidence type="ECO:0000256" key="1">
    <source>
        <dbReference type="SAM" id="MobiDB-lite"/>
    </source>
</evidence>
<feature type="compositionally biased region" description="Pro residues" evidence="1">
    <location>
        <begin position="38"/>
        <end position="47"/>
    </location>
</feature>
<organism evidence="2 3">
    <name type="scientific">Actinomadura harenae</name>
    <dbReference type="NCBI Taxonomy" id="2483351"/>
    <lineage>
        <taxon>Bacteria</taxon>
        <taxon>Bacillati</taxon>
        <taxon>Actinomycetota</taxon>
        <taxon>Actinomycetes</taxon>
        <taxon>Streptosporangiales</taxon>
        <taxon>Thermomonosporaceae</taxon>
        <taxon>Actinomadura</taxon>
    </lineage>
</organism>
<evidence type="ECO:0000313" key="3">
    <source>
        <dbReference type="Proteomes" id="UP000282674"/>
    </source>
</evidence>
<dbReference type="EMBL" id="RFFG01000002">
    <property type="protein sequence ID" value="RMI47609.1"/>
    <property type="molecule type" value="Genomic_DNA"/>
</dbReference>
<feature type="region of interest" description="Disordered" evidence="1">
    <location>
        <begin position="28"/>
        <end position="49"/>
    </location>
</feature>
<evidence type="ECO:0000313" key="2">
    <source>
        <dbReference type="EMBL" id="RMI47609.1"/>
    </source>
</evidence>
<keyword evidence="3" id="KW-1185">Reference proteome</keyword>
<accession>A0A3M2MDJ9</accession>
<protein>
    <recommendedName>
        <fullName evidence="4">HK97 gp10 family phage protein</fullName>
    </recommendedName>
</protein>
<gene>
    <name evidence="2" type="ORF">EBO15_01525</name>
</gene>
<name>A0A3M2MDJ9_9ACTN</name>
<evidence type="ECO:0008006" key="4">
    <source>
        <dbReference type="Google" id="ProtNLM"/>
    </source>
</evidence>
<sequence>MAERAAGPGGQAAAQAMALAGERAIKLKLSRYQHPRRTPTPSPPGQPPAVVTGTLRRSVITQVPTGGAGRWIGSVAPTAVYSRIQELGGATGRGHHVLLPARPYVAPAVEELRRSGELGRVGQVAFARVVFGMVG</sequence>
<dbReference type="AlphaFoldDB" id="A0A3M2MDJ9"/>
<proteinExistence type="predicted"/>